<dbReference type="InterPro" id="IPR036955">
    <property type="entry name" value="AP2/ERF_dom_sf"/>
</dbReference>
<keyword evidence="4" id="KW-0238">DNA-binding</keyword>
<name>A0AA38ZA57_VITRO</name>
<evidence type="ECO:0000313" key="9">
    <source>
        <dbReference type="EMBL" id="KAJ9685114.1"/>
    </source>
</evidence>
<dbReference type="SUPFAM" id="SSF54171">
    <property type="entry name" value="DNA-binding domain"/>
    <property type="match status" value="2"/>
</dbReference>
<keyword evidence="6" id="KW-0539">Nucleus</keyword>
<organism evidence="9 10">
    <name type="scientific">Vitis rotundifolia</name>
    <name type="common">Muscadine grape</name>
    <dbReference type="NCBI Taxonomy" id="103349"/>
    <lineage>
        <taxon>Eukaryota</taxon>
        <taxon>Viridiplantae</taxon>
        <taxon>Streptophyta</taxon>
        <taxon>Embryophyta</taxon>
        <taxon>Tracheophyta</taxon>
        <taxon>Spermatophyta</taxon>
        <taxon>Magnoliopsida</taxon>
        <taxon>eudicotyledons</taxon>
        <taxon>Gunneridae</taxon>
        <taxon>Pentapetalae</taxon>
        <taxon>rosids</taxon>
        <taxon>Vitales</taxon>
        <taxon>Vitaceae</taxon>
        <taxon>Viteae</taxon>
        <taxon>Vitis</taxon>
    </lineage>
</organism>
<dbReference type="AlphaFoldDB" id="A0AA38ZA57"/>
<evidence type="ECO:0000256" key="2">
    <source>
        <dbReference type="ARBA" id="ARBA00022737"/>
    </source>
</evidence>
<dbReference type="Proteomes" id="UP001168098">
    <property type="component" value="Unassembled WGS sequence"/>
</dbReference>
<dbReference type="FunFam" id="3.30.730.10:FF:000002">
    <property type="entry name" value="AP2-like ethylene-responsive transcription factor"/>
    <property type="match status" value="1"/>
</dbReference>
<evidence type="ECO:0000256" key="5">
    <source>
        <dbReference type="ARBA" id="ARBA00023163"/>
    </source>
</evidence>
<gene>
    <name evidence="9" type="ORF">PVL29_017227</name>
</gene>
<feature type="region of interest" description="Disordered" evidence="7">
    <location>
        <begin position="1"/>
        <end position="88"/>
    </location>
</feature>
<feature type="compositionally biased region" description="Low complexity" evidence="7">
    <location>
        <begin position="385"/>
        <end position="413"/>
    </location>
</feature>
<dbReference type="InterPro" id="IPR016177">
    <property type="entry name" value="DNA-bd_dom_sf"/>
</dbReference>
<keyword evidence="2" id="KW-0677">Repeat</keyword>
<evidence type="ECO:0000256" key="1">
    <source>
        <dbReference type="ARBA" id="ARBA00004123"/>
    </source>
</evidence>
<evidence type="ECO:0000313" key="10">
    <source>
        <dbReference type="Proteomes" id="UP001168098"/>
    </source>
</evidence>
<feature type="region of interest" description="Disordered" evidence="7">
    <location>
        <begin position="367"/>
        <end position="413"/>
    </location>
</feature>
<dbReference type="EMBL" id="JARBHA010000013">
    <property type="protein sequence ID" value="KAJ9685114.1"/>
    <property type="molecule type" value="Genomic_DNA"/>
</dbReference>
<dbReference type="InterPro" id="IPR001471">
    <property type="entry name" value="AP2/ERF_dom"/>
</dbReference>
<dbReference type="GO" id="GO:0003700">
    <property type="term" value="F:DNA-binding transcription factor activity"/>
    <property type="evidence" value="ECO:0007669"/>
    <property type="project" value="InterPro"/>
</dbReference>
<feature type="domain" description="AP2/ERF" evidence="8">
    <location>
        <begin position="184"/>
        <end position="242"/>
    </location>
</feature>
<keyword evidence="10" id="KW-1185">Reference proteome</keyword>
<dbReference type="PRINTS" id="PR00367">
    <property type="entry name" value="ETHRSPELEMNT"/>
</dbReference>
<dbReference type="GO" id="GO:0003677">
    <property type="term" value="F:DNA binding"/>
    <property type="evidence" value="ECO:0007669"/>
    <property type="project" value="UniProtKB-KW"/>
</dbReference>
<feature type="compositionally biased region" description="Acidic residues" evidence="7">
    <location>
        <begin position="276"/>
        <end position="287"/>
    </location>
</feature>
<comment type="caution">
    <text evidence="9">The sequence shown here is derived from an EMBL/GenBank/DDBJ whole genome shotgun (WGS) entry which is preliminary data.</text>
</comment>
<keyword evidence="5" id="KW-0804">Transcription</keyword>
<dbReference type="Pfam" id="PF00847">
    <property type="entry name" value="AP2"/>
    <property type="match status" value="1"/>
</dbReference>
<keyword evidence="3" id="KW-0805">Transcription regulation</keyword>
<evidence type="ECO:0000256" key="6">
    <source>
        <dbReference type="ARBA" id="ARBA00023242"/>
    </source>
</evidence>
<dbReference type="PANTHER" id="PTHR32467:SF97">
    <property type="entry name" value="ETHYLENE-RESPONSIVE TRANSCRIPTION FACTOR WRI1"/>
    <property type="match status" value="1"/>
</dbReference>
<evidence type="ECO:0000259" key="8">
    <source>
        <dbReference type="PROSITE" id="PS51032"/>
    </source>
</evidence>
<evidence type="ECO:0000256" key="7">
    <source>
        <dbReference type="SAM" id="MobiDB-lite"/>
    </source>
</evidence>
<evidence type="ECO:0000256" key="4">
    <source>
        <dbReference type="ARBA" id="ARBA00023125"/>
    </source>
</evidence>
<dbReference type="GO" id="GO:0005634">
    <property type="term" value="C:nucleus"/>
    <property type="evidence" value="ECO:0007669"/>
    <property type="project" value="UniProtKB-SubCell"/>
</dbReference>
<feature type="compositionally biased region" description="Low complexity" evidence="7">
    <location>
        <begin position="288"/>
        <end position="301"/>
    </location>
</feature>
<protein>
    <recommendedName>
        <fullName evidence="8">AP2/ERF domain-containing protein</fullName>
    </recommendedName>
</protein>
<feature type="region of interest" description="Disordered" evidence="7">
    <location>
        <begin position="262"/>
        <end position="301"/>
    </location>
</feature>
<reference evidence="9 10" key="1">
    <citation type="journal article" date="2023" name="BMC Biotechnol.">
        <title>Vitis rotundifolia cv Carlos genome sequencing.</title>
        <authorList>
            <person name="Huff M."/>
            <person name="Hulse-Kemp A."/>
            <person name="Scheffler B."/>
            <person name="Youngblood R."/>
            <person name="Simpson S."/>
            <person name="Babiker E."/>
            <person name="Staton M."/>
        </authorList>
    </citation>
    <scope>NUCLEOTIDE SEQUENCE [LARGE SCALE GENOMIC DNA]</scope>
    <source>
        <tissue evidence="9">Leaf</tissue>
    </source>
</reference>
<feature type="domain" description="AP2/ERF" evidence="8">
    <location>
        <begin position="85"/>
        <end position="148"/>
    </location>
</feature>
<sequence>MMIKQYAPPGLLPNKRLLSPSSHSSRMAKRSSPGSSSSPSSSSTSSDAASLPAPPSGDKPKRRKKEAKKNSNGNGGNSKNKRTSIYRGVTKHRWTGRFEAHLWDKSSWNDISNKRGRQGAYYNEEAAARTYDLAALKYWGPTTPLNFPLETYQKDTEEMEKMSKEEYLALLRRQSNGFSRGVSKYRGVARHHHNGRWEARIGRVLGNKYLYLGTYSTQEEAAAAYDMAAIEYRGLNAVTNFDISNYVKLDRVKAQVQELAQQLQPNTPIGPQNELQEQEEEEEEEQLQEPVLSSSQLQYSQHLPSMDSSAMEIMDPADDPDLPWNFCAYSTLLVPDVPLGKGGELPDLFDEKGFEDNIDYMFEGAAGNEEESNSAENGVKENGLSSSSSSSSSGCVSASPASTTTLASCTYSM</sequence>
<dbReference type="Gene3D" id="3.30.730.10">
    <property type="entry name" value="AP2/ERF domain"/>
    <property type="match status" value="2"/>
</dbReference>
<evidence type="ECO:0000256" key="3">
    <source>
        <dbReference type="ARBA" id="ARBA00023015"/>
    </source>
</evidence>
<dbReference type="PROSITE" id="PS51032">
    <property type="entry name" value="AP2_ERF"/>
    <property type="match status" value="2"/>
</dbReference>
<proteinExistence type="predicted"/>
<feature type="compositionally biased region" description="Low complexity" evidence="7">
    <location>
        <begin position="19"/>
        <end position="51"/>
    </location>
</feature>
<dbReference type="PANTHER" id="PTHR32467">
    <property type="entry name" value="AP2-LIKE ETHYLENE-RESPONSIVE TRANSCRIPTION FACTOR"/>
    <property type="match status" value="1"/>
</dbReference>
<dbReference type="SMART" id="SM00380">
    <property type="entry name" value="AP2"/>
    <property type="match status" value="2"/>
</dbReference>
<comment type="subcellular location">
    <subcellularLocation>
        <location evidence="1">Nucleus</location>
    </subcellularLocation>
</comment>
<accession>A0AA38ZA57</accession>
<dbReference type="CDD" id="cd00018">
    <property type="entry name" value="AP2"/>
    <property type="match status" value="2"/>
</dbReference>
<feature type="compositionally biased region" description="Basic residues" evidence="7">
    <location>
        <begin position="79"/>
        <end position="88"/>
    </location>
</feature>